<gene>
    <name evidence="6" type="ORF">ACFQSB_02375</name>
</gene>
<feature type="region of interest" description="Disordered" evidence="4">
    <location>
        <begin position="238"/>
        <end position="271"/>
    </location>
</feature>
<keyword evidence="7" id="KW-1185">Reference proteome</keyword>
<dbReference type="InterPro" id="IPR002346">
    <property type="entry name" value="Mopterin_DH_FAD-bd"/>
</dbReference>
<dbReference type="PANTHER" id="PTHR42659">
    <property type="entry name" value="XANTHINE DEHYDROGENASE SUBUNIT C-RELATED"/>
    <property type="match status" value="1"/>
</dbReference>
<evidence type="ECO:0000256" key="2">
    <source>
        <dbReference type="ARBA" id="ARBA00022827"/>
    </source>
</evidence>
<keyword evidence="3" id="KW-0560">Oxidoreductase</keyword>
<dbReference type="Pfam" id="PF00941">
    <property type="entry name" value="FAD_binding_5"/>
    <property type="match status" value="1"/>
</dbReference>
<dbReference type="PROSITE" id="PS51387">
    <property type="entry name" value="FAD_PCMH"/>
    <property type="match status" value="1"/>
</dbReference>
<dbReference type="InterPro" id="IPR016167">
    <property type="entry name" value="FAD-bd_PCMH_sub1"/>
</dbReference>
<proteinExistence type="predicted"/>
<dbReference type="Pfam" id="PF03450">
    <property type="entry name" value="CO_deh_flav_C"/>
    <property type="match status" value="1"/>
</dbReference>
<dbReference type="SUPFAM" id="SSF56176">
    <property type="entry name" value="FAD-binding/transporter-associated domain-like"/>
    <property type="match status" value="1"/>
</dbReference>
<evidence type="ECO:0000313" key="6">
    <source>
        <dbReference type="EMBL" id="MFC7381035.1"/>
    </source>
</evidence>
<dbReference type="Proteomes" id="UP001596496">
    <property type="component" value="Unassembled WGS sequence"/>
</dbReference>
<dbReference type="InterPro" id="IPR036318">
    <property type="entry name" value="FAD-bd_PCMH-like_sf"/>
</dbReference>
<organism evidence="6 7">
    <name type="scientific">Sphaerisporangium rhizosphaerae</name>
    <dbReference type="NCBI Taxonomy" id="2269375"/>
    <lineage>
        <taxon>Bacteria</taxon>
        <taxon>Bacillati</taxon>
        <taxon>Actinomycetota</taxon>
        <taxon>Actinomycetes</taxon>
        <taxon>Streptosporangiales</taxon>
        <taxon>Streptosporangiaceae</taxon>
        <taxon>Sphaerisporangium</taxon>
    </lineage>
</organism>
<evidence type="ECO:0000259" key="5">
    <source>
        <dbReference type="PROSITE" id="PS51387"/>
    </source>
</evidence>
<dbReference type="RefSeq" id="WP_380823988.1">
    <property type="nucleotide sequence ID" value="NZ_JBHTCG010000001.1"/>
</dbReference>
<dbReference type="Gene3D" id="3.30.390.50">
    <property type="entry name" value="CO dehydrogenase flavoprotein, C-terminal domain"/>
    <property type="match status" value="1"/>
</dbReference>
<dbReference type="InterPro" id="IPR005107">
    <property type="entry name" value="CO_DH_flav_C"/>
</dbReference>
<evidence type="ECO:0000256" key="4">
    <source>
        <dbReference type="SAM" id="MobiDB-lite"/>
    </source>
</evidence>
<dbReference type="InterPro" id="IPR051312">
    <property type="entry name" value="Diverse_Substr_Oxidored"/>
</dbReference>
<sequence length="336" mass="35408">MKPPSFDYLAPGTVAEAVNALAVPGRRAEVLAGGQSLILDMRLRRTSPDVVIDINGIDELADVRVERGALLAGALARHRDFESPLVAPGPLGRLLSRAVVNVAHPPIRARGTMAGSLAWAHPASEWCAVALALDAGIELRGPAGTRVVAARDYFRGPHATARAPQELITSVRLPLLPGGTGVAFAEHRRTQFCFAQVAVAVALTVRDGVIAEARIALANCADRPLRAYAAERSLIGAEALPPGHGRPPPTRTEALPDLPPSTRTEAVPDLPPPAYGPFARAARIAAQDDADPVPEPYADVEYRRHAIAVLVARALYEASADGRAHAADDLPVGDPR</sequence>
<keyword evidence="1" id="KW-0285">Flavoprotein</keyword>
<dbReference type="PANTHER" id="PTHR42659:SF2">
    <property type="entry name" value="XANTHINE DEHYDROGENASE SUBUNIT C-RELATED"/>
    <property type="match status" value="1"/>
</dbReference>
<feature type="domain" description="FAD-binding PCMH-type" evidence="5">
    <location>
        <begin position="1"/>
        <end position="178"/>
    </location>
</feature>
<dbReference type="EMBL" id="JBHTCG010000001">
    <property type="protein sequence ID" value="MFC7381035.1"/>
    <property type="molecule type" value="Genomic_DNA"/>
</dbReference>
<reference evidence="7" key="1">
    <citation type="journal article" date="2019" name="Int. J. Syst. Evol. Microbiol.">
        <title>The Global Catalogue of Microorganisms (GCM) 10K type strain sequencing project: providing services to taxonomists for standard genome sequencing and annotation.</title>
        <authorList>
            <consortium name="The Broad Institute Genomics Platform"/>
            <consortium name="The Broad Institute Genome Sequencing Center for Infectious Disease"/>
            <person name="Wu L."/>
            <person name="Ma J."/>
        </authorList>
    </citation>
    <scope>NUCLEOTIDE SEQUENCE [LARGE SCALE GENOMIC DNA]</scope>
    <source>
        <strain evidence="7">CECT 7649</strain>
    </source>
</reference>
<dbReference type="InterPro" id="IPR016169">
    <property type="entry name" value="FAD-bd_PCMH_sub2"/>
</dbReference>
<keyword evidence="2" id="KW-0274">FAD</keyword>
<comment type="caution">
    <text evidence="6">The sequence shown here is derived from an EMBL/GenBank/DDBJ whole genome shotgun (WGS) entry which is preliminary data.</text>
</comment>
<accession>A0ABW2NXZ3</accession>
<evidence type="ECO:0000256" key="1">
    <source>
        <dbReference type="ARBA" id="ARBA00022630"/>
    </source>
</evidence>
<dbReference type="Gene3D" id="3.30.465.10">
    <property type="match status" value="1"/>
</dbReference>
<name>A0ABW2NXZ3_9ACTN</name>
<protein>
    <submittedName>
        <fullName evidence="6">FAD binding domain-containing protein</fullName>
    </submittedName>
</protein>
<evidence type="ECO:0000256" key="3">
    <source>
        <dbReference type="ARBA" id="ARBA00023002"/>
    </source>
</evidence>
<dbReference type="SMART" id="SM01092">
    <property type="entry name" value="CO_deh_flav_C"/>
    <property type="match status" value="1"/>
</dbReference>
<dbReference type="InterPro" id="IPR016166">
    <property type="entry name" value="FAD-bd_PCMH"/>
</dbReference>
<evidence type="ECO:0000313" key="7">
    <source>
        <dbReference type="Proteomes" id="UP001596496"/>
    </source>
</evidence>
<dbReference type="SUPFAM" id="SSF55447">
    <property type="entry name" value="CO dehydrogenase flavoprotein C-terminal domain-like"/>
    <property type="match status" value="2"/>
</dbReference>
<dbReference type="Gene3D" id="3.30.43.10">
    <property type="entry name" value="Uridine Diphospho-n-acetylenolpyruvylglucosamine Reductase, domain 2"/>
    <property type="match status" value="1"/>
</dbReference>
<dbReference type="InterPro" id="IPR036683">
    <property type="entry name" value="CO_DH_flav_C_dom_sf"/>
</dbReference>